<evidence type="ECO:0000256" key="10">
    <source>
        <dbReference type="ARBA" id="ARBA00023170"/>
    </source>
</evidence>
<dbReference type="GO" id="GO:0005737">
    <property type="term" value="C:cytoplasm"/>
    <property type="evidence" value="ECO:0007669"/>
    <property type="project" value="TreeGrafter"/>
</dbReference>
<evidence type="ECO:0000256" key="11">
    <source>
        <dbReference type="ARBA" id="ARBA00023180"/>
    </source>
</evidence>
<dbReference type="PANTHER" id="PTHR11923:SF109">
    <property type="entry name" value="SENSORY NEURON MEMBRANE PROTEIN 2"/>
    <property type="match status" value="1"/>
</dbReference>
<protein>
    <recommendedName>
        <fullName evidence="12">Sensory neuron membrane protein 2</fullName>
    </recommendedName>
</protein>
<sequence>MATKCRIFGLVVGVIVALVGVLCGFFIFPKVVSNSVAESVKLYDGSDAYRRWEELPIPMKFKVYFFNVTNPDEIQLGHKPVVQEVGPFVYDQYRYKYNISRNTSSNELTYYQNQVLKFNSEDSHPLKETDFVTVANLPLMAIINSAMKIKFKIKIISKTMDQLFDKPQDLFLRTTVRDFLFDGIPIRCQERTNKDLKSACENIDYISKKTPFIKLQPDNGFKFSLLSHKNNADDGQYTVKSGEDDVQLLGDIKSWKNSSTLIDMWSNETCSKIYGTDSTIFPPHVTESSKLSTFQSDICRSVDLTYQEKTTYKKVDGLRFITDENMLASSRNYTKNACYCLKKTLGITYEDGCLLDGALELHGCLHAPVVMTFPHFYLAADEYKQSVDGLQPVPMLHRTFVDLEPNTGVVLRGSKRAQFNVFYRSVEGIKLTENLTDSLMPVVWFDEGAELNDEMLEILDFSLFSPIRMLDNIVWSLIGLGAVFAVVSLMSCMFR</sequence>
<dbReference type="PANTHER" id="PTHR11923">
    <property type="entry name" value="SCAVENGER RECEPTOR CLASS B TYPE-1 SR-B1"/>
    <property type="match status" value="1"/>
</dbReference>
<name>A0A6H5IYB4_9HYME</name>
<keyword evidence="5 13" id="KW-0812">Transmembrane</keyword>
<keyword evidence="15" id="KW-1185">Reference proteome</keyword>
<feature type="transmembrane region" description="Helical" evidence="13">
    <location>
        <begin position="473"/>
        <end position="494"/>
    </location>
</feature>
<dbReference type="OrthoDB" id="195015at2759"/>
<evidence type="ECO:0000256" key="1">
    <source>
        <dbReference type="ARBA" id="ARBA00004236"/>
    </source>
</evidence>
<comment type="subcellular location">
    <subcellularLocation>
        <location evidence="1">Cell membrane</location>
    </subcellularLocation>
</comment>
<evidence type="ECO:0000256" key="5">
    <source>
        <dbReference type="ARBA" id="ARBA00022692"/>
    </source>
</evidence>
<evidence type="ECO:0000256" key="6">
    <source>
        <dbReference type="ARBA" id="ARBA00022725"/>
    </source>
</evidence>
<dbReference type="GO" id="GO:0005886">
    <property type="term" value="C:plasma membrane"/>
    <property type="evidence" value="ECO:0007669"/>
    <property type="project" value="UniProtKB-SubCell"/>
</dbReference>
<evidence type="ECO:0000256" key="8">
    <source>
        <dbReference type="ARBA" id="ARBA00023136"/>
    </source>
</evidence>
<evidence type="ECO:0000256" key="2">
    <source>
        <dbReference type="ARBA" id="ARBA00010532"/>
    </source>
</evidence>
<evidence type="ECO:0000256" key="3">
    <source>
        <dbReference type="ARBA" id="ARBA00022475"/>
    </source>
</evidence>
<evidence type="ECO:0000313" key="14">
    <source>
        <dbReference type="EMBL" id="CAB0041956.1"/>
    </source>
</evidence>
<keyword evidence="4" id="KW-0716">Sensory transduction</keyword>
<dbReference type="Pfam" id="PF01130">
    <property type="entry name" value="CD36"/>
    <property type="match status" value="1"/>
</dbReference>
<dbReference type="Proteomes" id="UP000479190">
    <property type="component" value="Unassembled WGS sequence"/>
</dbReference>
<organism evidence="14 15">
    <name type="scientific">Trichogramma brassicae</name>
    <dbReference type="NCBI Taxonomy" id="86971"/>
    <lineage>
        <taxon>Eukaryota</taxon>
        <taxon>Metazoa</taxon>
        <taxon>Ecdysozoa</taxon>
        <taxon>Arthropoda</taxon>
        <taxon>Hexapoda</taxon>
        <taxon>Insecta</taxon>
        <taxon>Pterygota</taxon>
        <taxon>Neoptera</taxon>
        <taxon>Endopterygota</taxon>
        <taxon>Hymenoptera</taxon>
        <taxon>Apocrita</taxon>
        <taxon>Proctotrupomorpha</taxon>
        <taxon>Chalcidoidea</taxon>
        <taxon>Trichogrammatidae</taxon>
        <taxon>Trichogramma</taxon>
    </lineage>
</organism>
<evidence type="ECO:0000256" key="13">
    <source>
        <dbReference type="SAM" id="Phobius"/>
    </source>
</evidence>
<dbReference type="GO" id="GO:0005044">
    <property type="term" value="F:scavenger receptor activity"/>
    <property type="evidence" value="ECO:0007669"/>
    <property type="project" value="TreeGrafter"/>
</dbReference>
<reference evidence="14 15" key="1">
    <citation type="submission" date="2020-02" db="EMBL/GenBank/DDBJ databases">
        <authorList>
            <person name="Ferguson B K."/>
        </authorList>
    </citation>
    <scope>NUCLEOTIDE SEQUENCE [LARGE SCALE GENOMIC DNA]</scope>
</reference>
<accession>A0A6H5IYB4</accession>
<dbReference type="GO" id="GO:0007608">
    <property type="term" value="P:sensory perception of smell"/>
    <property type="evidence" value="ECO:0007669"/>
    <property type="project" value="UniProtKB-KW"/>
</dbReference>
<keyword evidence="9" id="KW-1015">Disulfide bond</keyword>
<evidence type="ECO:0000256" key="9">
    <source>
        <dbReference type="ARBA" id="ARBA00023157"/>
    </source>
</evidence>
<keyword evidence="10" id="KW-0675">Receptor</keyword>
<dbReference type="PRINTS" id="PR01609">
    <property type="entry name" value="CD36FAMILY"/>
</dbReference>
<proteinExistence type="inferred from homology"/>
<dbReference type="InterPro" id="IPR002159">
    <property type="entry name" value="CD36_fam"/>
</dbReference>
<feature type="transmembrane region" description="Helical" evidence="13">
    <location>
        <begin position="7"/>
        <end position="28"/>
    </location>
</feature>
<gene>
    <name evidence="14" type="ORF">TBRA_LOCUS13600</name>
</gene>
<evidence type="ECO:0000313" key="15">
    <source>
        <dbReference type="Proteomes" id="UP000479190"/>
    </source>
</evidence>
<keyword evidence="8 13" id="KW-0472">Membrane</keyword>
<dbReference type="EMBL" id="CADCXV010001141">
    <property type="protein sequence ID" value="CAB0041956.1"/>
    <property type="molecule type" value="Genomic_DNA"/>
</dbReference>
<keyword evidence="3" id="KW-1003">Cell membrane</keyword>
<evidence type="ECO:0000256" key="7">
    <source>
        <dbReference type="ARBA" id="ARBA00022989"/>
    </source>
</evidence>
<keyword evidence="6" id="KW-0552">Olfaction</keyword>
<keyword evidence="11" id="KW-0325">Glycoprotein</keyword>
<comment type="similarity">
    <text evidence="2">Belongs to the CD36 family.</text>
</comment>
<dbReference type="AlphaFoldDB" id="A0A6H5IYB4"/>
<evidence type="ECO:0000256" key="12">
    <source>
        <dbReference type="ARBA" id="ARBA00040645"/>
    </source>
</evidence>
<evidence type="ECO:0000256" key="4">
    <source>
        <dbReference type="ARBA" id="ARBA00022606"/>
    </source>
</evidence>
<keyword evidence="7 13" id="KW-1133">Transmembrane helix</keyword>